<dbReference type="AlphaFoldDB" id="U6LU91"/>
<name>U6LU91_9EIME</name>
<evidence type="ECO:0000313" key="1">
    <source>
        <dbReference type="EMBL" id="CDJ52164.1"/>
    </source>
</evidence>
<protein>
    <submittedName>
        <fullName evidence="1">Uncharacterized protein</fullName>
    </submittedName>
</protein>
<dbReference type="EMBL" id="HG713081">
    <property type="protein sequence ID" value="CDJ52164.1"/>
    <property type="molecule type" value="Genomic_DNA"/>
</dbReference>
<reference evidence="1" key="2">
    <citation type="submission" date="2013-10" db="EMBL/GenBank/DDBJ databases">
        <authorList>
            <person name="Aslett M."/>
        </authorList>
    </citation>
    <scope>NUCLEOTIDE SEQUENCE [LARGE SCALE GENOMIC DNA]</scope>
    <source>
        <strain evidence="1">Houghton</strain>
    </source>
</reference>
<reference evidence="1" key="1">
    <citation type="submission" date="2013-10" db="EMBL/GenBank/DDBJ databases">
        <title>Genomic analysis of the causative agents of coccidiosis in chickens.</title>
        <authorList>
            <person name="Reid A.J."/>
            <person name="Blake D."/>
            <person name="Billington K."/>
            <person name="Browne H."/>
            <person name="Dunn M."/>
            <person name="Hung S."/>
            <person name="Kawahara F."/>
            <person name="Miranda-Saavedra D."/>
            <person name="Mourier T."/>
            <person name="Nagra H."/>
            <person name="Otto T.D."/>
            <person name="Rawlings N."/>
            <person name="Sanchez A."/>
            <person name="Sanders M."/>
            <person name="Subramaniam C."/>
            <person name="Tay Y."/>
            <person name="Dear P."/>
            <person name="Doerig C."/>
            <person name="Gruber A."/>
            <person name="Parkinson J."/>
            <person name="Shirley M."/>
            <person name="Wan K.L."/>
            <person name="Berriman M."/>
            <person name="Tomley F."/>
            <person name="Pain A."/>
        </authorList>
    </citation>
    <scope>NUCLEOTIDE SEQUENCE [LARGE SCALE GENOMIC DNA]</scope>
    <source>
        <strain evidence="1">Houghton</strain>
    </source>
</reference>
<dbReference type="OrthoDB" id="10539873at2759"/>
<proteinExistence type="predicted"/>
<sequence length="119" mass="13003">MATGFPGGAVFRGAPPLDQVVGLVAGPALIHDVVDFILIRGTACNISGFIPSALMENNVSRKVNGIYENIIKGSSLAMRIWWKPAYKSRVEESGRVGYSLRSNKLSLLPTARLREQRFD</sequence>
<organism evidence="1 2">
    <name type="scientific">Eimeria brunetti</name>
    <dbReference type="NCBI Taxonomy" id="51314"/>
    <lineage>
        <taxon>Eukaryota</taxon>
        <taxon>Sar</taxon>
        <taxon>Alveolata</taxon>
        <taxon>Apicomplexa</taxon>
        <taxon>Conoidasida</taxon>
        <taxon>Coccidia</taxon>
        <taxon>Eucoccidiorida</taxon>
        <taxon>Eimeriorina</taxon>
        <taxon>Eimeriidae</taxon>
        <taxon>Eimeria</taxon>
    </lineage>
</organism>
<keyword evidence="2" id="KW-1185">Reference proteome</keyword>
<dbReference type="VEuPathDB" id="ToxoDB:EBH_0047440"/>
<dbReference type="Proteomes" id="UP000030750">
    <property type="component" value="Unassembled WGS sequence"/>
</dbReference>
<evidence type="ECO:0000313" key="2">
    <source>
        <dbReference type="Proteomes" id="UP000030750"/>
    </source>
</evidence>
<gene>
    <name evidence="1" type="ORF">EBH_0047440</name>
</gene>
<accession>U6LU91</accession>